<dbReference type="EMBL" id="JAUKVY010000015">
    <property type="protein sequence ID" value="MDO1534659.1"/>
    <property type="molecule type" value="Genomic_DNA"/>
</dbReference>
<gene>
    <name evidence="1" type="ORF">Q2T77_20415</name>
</gene>
<accession>A0ABT8S6W0</accession>
<sequence length="54" mass="5621">MTARTTNADLADELDALRADVSHIASRLDDVLGAIDEVLGVVLGIAANIEGEDD</sequence>
<comment type="caution">
    <text evidence="1">The sequence shown here is derived from an EMBL/GenBank/DDBJ whole genome shotgun (WGS) entry which is preliminary data.</text>
</comment>
<dbReference type="RefSeq" id="WP_301812436.1">
    <property type="nucleotide sequence ID" value="NZ_JAUJZH010000015.1"/>
</dbReference>
<evidence type="ECO:0000313" key="2">
    <source>
        <dbReference type="Proteomes" id="UP001169027"/>
    </source>
</evidence>
<reference evidence="1" key="1">
    <citation type="submission" date="2023-06" db="EMBL/GenBank/DDBJ databases">
        <authorList>
            <person name="Jiang Y."/>
            <person name="Liu Q."/>
        </authorList>
    </citation>
    <scope>NUCLEOTIDE SEQUENCE</scope>
    <source>
        <strain evidence="1">CGMCC 1.12090</strain>
    </source>
</reference>
<organism evidence="1 2">
    <name type="scientific">Variovorax ginsengisoli</name>
    <dbReference type="NCBI Taxonomy" id="363844"/>
    <lineage>
        <taxon>Bacteria</taxon>
        <taxon>Pseudomonadati</taxon>
        <taxon>Pseudomonadota</taxon>
        <taxon>Betaproteobacteria</taxon>
        <taxon>Burkholderiales</taxon>
        <taxon>Comamonadaceae</taxon>
        <taxon>Variovorax</taxon>
    </lineage>
</organism>
<keyword evidence="2" id="KW-1185">Reference proteome</keyword>
<evidence type="ECO:0000313" key="1">
    <source>
        <dbReference type="EMBL" id="MDO1534659.1"/>
    </source>
</evidence>
<dbReference type="Proteomes" id="UP001169027">
    <property type="component" value="Unassembled WGS sequence"/>
</dbReference>
<protein>
    <submittedName>
        <fullName evidence="1">Uncharacterized protein</fullName>
    </submittedName>
</protein>
<proteinExistence type="predicted"/>
<name>A0ABT8S6W0_9BURK</name>